<comment type="similarity">
    <text evidence="1">Belongs to the peptidase M16 family.</text>
</comment>
<evidence type="ECO:0000313" key="5">
    <source>
        <dbReference type="Proteomes" id="UP000245468"/>
    </source>
</evidence>
<feature type="domain" description="Peptidase M16 N-terminal" evidence="2">
    <location>
        <begin position="22"/>
        <end position="161"/>
    </location>
</feature>
<evidence type="ECO:0000313" key="4">
    <source>
        <dbReference type="EMBL" id="AWL09514.1"/>
    </source>
</evidence>
<keyword evidence="4" id="KW-0645">Protease</keyword>
<accession>A0A2S2DVQ8</accession>
<dbReference type="AlphaFoldDB" id="A0A2S2DVQ8"/>
<dbReference type="OrthoDB" id="9811314at2"/>
<keyword evidence="5" id="KW-1185">Reference proteome</keyword>
<dbReference type="Pfam" id="PF05193">
    <property type="entry name" value="Peptidase_M16_C"/>
    <property type="match status" value="1"/>
</dbReference>
<dbReference type="InterPro" id="IPR050361">
    <property type="entry name" value="MPP/UQCRC_Complex"/>
</dbReference>
<dbReference type="InterPro" id="IPR011249">
    <property type="entry name" value="Metalloenz_LuxS/M16"/>
</dbReference>
<reference evidence="5" key="1">
    <citation type="submission" date="2018-05" db="EMBL/GenBank/DDBJ databases">
        <title>Pseudarcicella sp. HME7025 Genome sequencing and assembly.</title>
        <authorList>
            <person name="Kim H."/>
            <person name="Kang H."/>
            <person name="Joh K."/>
        </authorList>
    </citation>
    <scope>NUCLEOTIDE SEQUENCE [LARGE SCALE GENOMIC DNA]</scope>
    <source>
        <strain evidence="5">HME7025</strain>
    </source>
</reference>
<name>A0A2S2DVQ8_9BACT</name>
<feature type="domain" description="Peptidase M16 C-terminal" evidence="3">
    <location>
        <begin position="169"/>
        <end position="343"/>
    </location>
</feature>
<dbReference type="KEGG" id="psez:HME7025_01662"/>
<proteinExistence type="inferred from homology"/>
<dbReference type="PANTHER" id="PTHR11851">
    <property type="entry name" value="METALLOPROTEASE"/>
    <property type="match status" value="1"/>
</dbReference>
<dbReference type="Proteomes" id="UP000245468">
    <property type="component" value="Chromosome"/>
</dbReference>
<organism evidence="4 5">
    <name type="scientific">Aquirufa nivalisilvae</name>
    <dbReference type="NCBI Taxonomy" id="2516557"/>
    <lineage>
        <taxon>Bacteria</taxon>
        <taxon>Pseudomonadati</taxon>
        <taxon>Bacteroidota</taxon>
        <taxon>Cytophagia</taxon>
        <taxon>Cytophagales</taxon>
        <taxon>Flectobacillaceae</taxon>
        <taxon>Aquirufa</taxon>
    </lineage>
</organism>
<gene>
    <name evidence="4" type="ORF">HME7025_01662</name>
</gene>
<dbReference type="SUPFAM" id="SSF63411">
    <property type="entry name" value="LuxS/MPP-like metallohydrolase"/>
    <property type="match status" value="2"/>
</dbReference>
<dbReference type="GO" id="GO:0008233">
    <property type="term" value="F:peptidase activity"/>
    <property type="evidence" value="ECO:0007669"/>
    <property type="project" value="UniProtKB-KW"/>
</dbReference>
<protein>
    <submittedName>
        <fullName evidence="4">Putative zinc protease</fullName>
        <ecNumber evidence="4">3.4.24.-</ecNumber>
    </submittedName>
</protein>
<evidence type="ECO:0000259" key="3">
    <source>
        <dbReference type="Pfam" id="PF05193"/>
    </source>
</evidence>
<dbReference type="GO" id="GO:0006508">
    <property type="term" value="P:proteolysis"/>
    <property type="evidence" value="ECO:0007669"/>
    <property type="project" value="UniProtKB-KW"/>
</dbReference>
<dbReference type="InterPro" id="IPR007863">
    <property type="entry name" value="Peptidase_M16_C"/>
</dbReference>
<evidence type="ECO:0000259" key="2">
    <source>
        <dbReference type="Pfam" id="PF00675"/>
    </source>
</evidence>
<sequence length="409" mass="46736">MNSIQTRTLSNGIILVHRQVVHTEISHVGIMLDIGSRDENDSEQGLAHFWEHMAFKGTQKKNNIQIINRLEIIGGELNAYTTKEKICFHASVLSPYYERALELLADITFHSTFPQKELEKERSVILEEMSMYYDSPEDAIQDDFDELLFPNHSLGMNILGTNETVQRFQQSDLIQFIERNVDTSRIVFSSIGKLPHDKVFAWAEKHLGHIEAKKQQLKRIQPSLMLPERKVVKRGVTQSHVALGRQSYALANPNRMAFFTLINLLGGPGMNSLLNVSVRERHGLVYSIEASFTSYIDSGFWAIYFGTEPNQVNKSIKLIMREFEKLQQKALSGPALQKIKSQLKGQLAMAEEGNLNFMLMMAKNLLDREKIESLDELFLQIDAITSDKLQTLAQEMFVPDQLSYLIFEP</sequence>
<dbReference type="EC" id="3.4.24.-" evidence="4"/>
<dbReference type="Gene3D" id="3.30.830.10">
    <property type="entry name" value="Metalloenzyme, LuxS/M16 peptidase-like"/>
    <property type="match status" value="2"/>
</dbReference>
<dbReference type="EMBL" id="CP029346">
    <property type="protein sequence ID" value="AWL09514.1"/>
    <property type="molecule type" value="Genomic_DNA"/>
</dbReference>
<dbReference type="InterPro" id="IPR011765">
    <property type="entry name" value="Pept_M16_N"/>
</dbReference>
<dbReference type="Pfam" id="PF00675">
    <property type="entry name" value="Peptidase_M16"/>
    <property type="match status" value="1"/>
</dbReference>
<evidence type="ECO:0000256" key="1">
    <source>
        <dbReference type="ARBA" id="ARBA00007261"/>
    </source>
</evidence>
<dbReference type="GO" id="GO:0046872">
    <property type="term" value="F:metal ion binding"/>
    <property type="evidence" value="ECO:0007669"/>
    <property type="project" value="InterPro"/>
</dbReference>
<dbReference type="RefSeq" id="WP_109323192.1">
    <property type="nucleotide sequence ID" value="NZ_CP029346.1"/>
</dbReference>
<keyword evidence="4" id="KW-0378">Hydrolase</keyword>
<dbReference type="PANTHER" id="PTHR11851:SF49">
    <property type="entry name" value="MITOCHONDRIAL-PROCESSING PEPTIDASE SUBUNIT ALPHA"/>
    <property type="match status" value="1"/>
</dbReference>